<evidence type="ECO:0000313" key="1">
    <source>
        <dbReference type="EMBL" id="KAI9908800.1"/>
    </source>
</evidence>
<name>A0ACC0VQH0_9STRA</name>
<comment type="caution">
    <text evidence="1">The sequence shown here is derived from an EMBL/GenBank/DDBJ whole genome shotgun (WGS) entry which is preliminary data.</text>
</comment>
<protein>
    <submittedName>
        <fullName evidence="1">Uncharacterized protein</fullName>
    </submittedName>
</protein>
<accession>A0ACC0VQH0</accession>
<organism evidence="1 2">
    <name type="scientific">Peronosclerospora sorghi</name>
    <dbReference type="NCBI Taxonomy" id="230839"/>
    <lineage>
        <taxon>Eukaryota</taxon>
        <taxon>Sar</taxon>
        <taxon>Stramenopiles</taxon>
        <taxon>Oomycota</taxon>
        <taxon>Peronosporomycetes</taxon>
        <taxon>Peronosporales</taxon>
        <taxon>Peronosporaceae</taxon>
        <taxon>Peronosclerospora</taxon>
    </lineage>
</organism>
<reference evidence="1 2" key="1">
    <citation type="journal article" date="2022" name="bioRxiv">
        <title>The genome of the oomycete Peronosclerospora sorghi, a cosmopolitan pathogen of maize and sorghum, is inflated with dispersed pseudogenes.</title>
        <authorList>
            <person name="Fletcher K."/>
            <person name="Martin F."/>
            <person name="Isakeit T."/>
            <person name="Cavanaugh K."/>
            <person name="Magill C."/>
            <person name="Michelmore R."/>
        </authorList>
    </citation>
    <scope>NUCLEOTIDE SEQUENCE [LARGE SCALE GENOMIC DNA]</scope>
    <source>
        <strain evidence="1">P6</strain>
    </source>
</reference>
<gene>
    <name evidence="1" type="ORF">PsorP6_003287</name>
</gene>
<dbReference type="Proteomes" id="UP001163321">
    <property type="component" value="Chromosome 8"/>
</dbReference>
<dbReference type="EMBL" id="CM047587">
    <property type="protein sequence ID" value="KAI9908800.1"/>
    <property type="molecule type" value="Genomic_DNA"/>
</dbReference>
<proteinExistence type="predicted"/>
<keyword evidence="2" id="KW-1185">Reference proteome</keyword>
<evidence type="ECO:0000313" key="2">
    <source>
        <dbReference type="Proteomes" id="UP001163321"/>
    </source>
</evidence>
<sequence length="265" mass="28897">MAPPCYCRLMELLLAISAMRRASAKSITAVIPYYGYARMDLMHKSREPIAAADIARMLETMGVDHVVSVDLHSAQIEGFFKPQIPVDNLEAFPVGAVYFSEQTLGEPIVVAPHSAAVNRAAKFRDTLSRTIDEFVPLAFVIRKHQLDKHQPGELVGDVNGKDCIVVDTLVDTGATLVKTAKVLKANGAKTVSAFAVHARYSAHALQTLENCKELDKLVTTNTIPMHMKANEQSSKIVTLSVAPFIAEVISCIHTKSSIIQVSKTK</sequence>